<feature type="transmembrane region" description="Helical" evidence="1">
    <location>
        <begin position="561"/>
        <end position="585"/>
    </location>
</feature>
<sequence length="749" mass="85519">MLYLKLILLNIVFIKTMDASLVLDPLVNNNAFDVNLYEEVLDPAECARQIEYILTNDTTLLSQFLDAGVRTPRGMLEGNFVDMGNYFQCLGINKEVRDMSIEGKYCAIEFPLKQDELKWPTLPTLPEIPEIPWPNITWPPTWPSEPLTQKILDEEKLKNYNLFIRGRDNLKLLLGDDPELSLSRVAEGNPLANIRFQLAVCLPKVCSPKTALQIITPSFFGNISINENYCRLKNDKPWVAADTVAIVIFSVIGLLTLLSTSYDLRHSVLLERDPKEASKLYTSFSVYTNSRKFFTFRPNPNALTCLDGIRSIAMIWVIVGHTFSTQLSLPLANPLHMFDFLTSFTSLWITGANITVDTFFVISGLLLVYTVASKLTSINLIKNLHLFYLNRLLRMFPVLATAILLQVSFFNRITDGPFWEPIARNTNNCRQYWWSTLLYVQNLVNARNMCLSHSWYLAIDMQAYILSPLVLFWVLGRSKKSAWIALTAAVLIVITASSIYNFLMEFQSAFIALSRSLEDAMRYYFDYYFHTLPRISPFFVGMLFGYVMHLCKGKTIRLSKVLVVMLWILAGATNFCVFISTYFTMKADWDNQTVDSILNSFMRPAWAASIGWLTFACAKGYGGPINWFLSLHIFKILGRLSYAMYILHYPLIYIIYGTALAPIYFSVEYSIQRFFIDFMVAVIASYLVTVLIDMPFSQLIGMVLGGQSDQKRNDKKKNDDLKRADDVVPRLETDLNKTEVVNSQNGIKS</sequence>
<feature type="transmembrane region" description="Helical" evidence="1">
    <location>
        <begin position="238"/>
        <end position="258"/>
    </location>
</feature>
<evidence type="ECO:0000313" key="5">
    <source>
        <dbReference type="Proteomes" id="UP001153292"/>
    </source>
</evidence>
<dbReference type="InterPro" id="IPR006621">
    <property type="entry name" value="Nose-resist-to-fluoxetine_N"/>
</dbReference>
<name>A0ABN8BEB9_CHISP</name>
<dbReference type="Pfam" id="PF20146">
    <property type="entry name" value="NRF"/>
    <property type="match status" value="1"/>
</dbReference>
<reference evidence="4" key="1">
    <citation type="submission" date="2021-12" db="EMBL/GenBank/DDBJ databases">
        <authorList>
            <person name="King R."/>
        </authorList>
    </citation>
    <scope>NUCLEOTIDE SEQUENCE</scope>
</reference>
<feature type="transmembrane region" description="Helical" evidence="1">
    <location>
        <begin position="455"/>
        <end position="475"/>
    </location>
</feature>
<dbReference type="EMBL" id="OU963900">
    <property type="protein sequence ID" value="CAH0406839.1"/>
    <property type="molecule type" value="Genomic_DNA"/>
</dbReference>
<evidence type="ECO:0000313" key="4">
    <source>
        <dbReference type="EMBL" id="CAH0406839.1"/>
    </source>
</evidence>
<dbReference type="InterPro" id="IPR052728">
    <property type="entry name" value="O2_lipid_transport_reg"/>
</dbReference>
<dbReference type="InterPro" id="IPR002656">
    <property type="entry name" value="Acyl_transf_3_dom"/>
</dbReference>
<proteinExistence type="predicted"/>
<gene>
    <name evidence="4" type="ORF">CHILSU_LOCUS10229</name>
</gene>
<feature type="transmembrane region" description="Helical" evidence="1">
    <location>
        <begin position="605"/>
        <end position="622"/>
    </location>
</feature>
<dbReference type="Pfam" id="PF01757">
    <property type="entry name" value="Acyl_transf_3"/>
    <property type="match status" value="1"/>
</dbReference>
<evidence type="ECO:0000256" key="1">
    <source>
        <dbReference type="SAM" id="Phobius"/>
    </source>
</evidence>
<organism evidence="4 5">
    <name type="scientific">Chilo suppressalis</name>
    <name type="common">Asiatic rice borer moth</name>
    <dbReference type="NCBI Taxonomy" id="168631"/>
    <lineage>
        <taxon>Eukaryota</taxon>
        <taxon>Metazoa</taxon>
        <taxon>Ecdysozoa</taxon>
        <taxon>Arthropoda</taxon>
        <taxon>Hexapoda</taxon>
        <taxon>Insecta</taxon>
        <taxon>Pterygota</taxon>
        <taxon>Neoptera</taxon>
        <taxon>Endopterygota</taxon>
        <taxon>Lepidoptera</taxon>
        <taxon>Glossata</taxon>
        <taxon>Ditrysia</taxon>
        <taxon>Pyraloidea</taxon>
        <taxon>Crambidae</taxon>
        <taxon>Crambinae</taxon>
        <taxon>Chilo</taxon>
    </lineage>
</organism>
<evidence type="ECO:0000256" key="2">
    <source>
        <dbReference type="SAM" id="SignalP"/>
    </source>
</evidence>
<dbReference type="PANTHER" id="PTHR11161:SF0">
    <property type="entry name" value="O-ACYLTRANSFERASE LIKE PROTEIN"/>
    <property type="match status" value="1"/>
</dbReference>
<feature type="domain" description="Nose resistant-to-fluoxetine protein N-terminal" evidence="3">
    <location>
        <begin position="43"/>
        <end position="232"/>
    </location>
</feature>
<keyword evidence="1" id="KW-0472">Membrane</keyword>
<dbReference type="PANTHER" id="PTHR11161">
    <property type="entry name" value="O-ACYLTRANSFERASE"/>
    <property type="match status" value="1"/>
</dbReference>
<evidence type="ECO:0000259" key="3">
    <source>
        <dbReference type="SMART" id="SM00703"/>
    </source>
</evidence>
<feature type="transmembrane region" description="Helical" evidence="1">
    <location>
        <begin position="482"/>
        <end position="503"/>
    </location>
</feature>
<feature type="chain" id="PRO_5047514058" description="Nose resistant-to-fluoxetine protein N-terminal domain-containing protein" evidence="2">
    <location>
        <begin position="20"/>
        <end position="749"/>
    </location>
</feature>
<dbReference type="Proteomes" id="UP001153292">
    <property type="component" value="Chromosome 7"/>
</dbReference>
<dbReference type="SMART" id="SM00703">
    <property type="entry name" value="NRF"/>
    <property type="match status" value="1"/>
</dbReference>
<keyword evidence="2" id="KW-0732">Signal</keyword>
<feature type="transmembrane region" description="Helical" evidence="1">
    <location>
        <begin position="527"/>
        <end position="549"/>
    </location>
</feature>
<feature type="transmembrane region" description="Helical" evidence="1">
    <location>
        <begin position="301"/>
        <end position="324"/>
    </location>
</feature>
<protein>
    <recommendedName>
        <fullName evidence="3">Nose resistant-to-fluoxetine protein N-terminal domain-containing protein</fullName>
    </recommendedName>
</protein>
<feature type="signal peptide" evidence="2">
    <location>
        <begin position="1"/>
        <end position="19"/>
    </location>
</feature>
<feature type="transmembrane region" description="Helical" evidence="1">
    <location>
        <begin position="642"/>
        <end position="665"/>
    </location>
</feature>
<keyword evidence="5" id="KW-1185">Reference proteome</keyword>
<keyword evidence="1" id="KW-0812">Transmembrane</keyword>
<feature type="transmembrane region" description="Helical" evidence="1">
    <location>
        <begin position="344"/>
        <end position="371"/>
    </location>
</feature>
<accession>A0ABN8BEB9</accession>
<feature type="transmembrane region" description="Helical" evidence="1">
    <location>
        <begin position="392"/>
        <end position="410"/>
    </location>
</feature>
<keyword evidence="1" id="KW-1133">Transmembrane helix</keyword>